<dbReference type="EMBL" id="RJSE01000008">
    <property type="protein sequence ID" value="RNL61001.1"/>
    <property type="molecule type" value="Genomic_DNA"/>
</dbReference>
<protein>
    <submittedName>
        <fullName evidence="1">Uncharacterized protein</fullName>
    </submittedName>
</protein>
<gene>
    <name evidence="1" type="ORF">EFK50_16570</name>
</gene>
<accession>A0A3N0CCM6</accession>
<evidence type="ECO:0000313" key="1">
    <source>
        <dbReference type="EMBL" id="RNL61001.1"/>
    </source>
</evidence>
<dbReference type="RefSeq" id="WP_123228719.1">
    <property type="nucleotide sequence ID" value="NZ_RJSE01000008.1"/>
</dbReference>
<proteinExistence type="predicted"/>
<keyword evidence="2" id="KW-1185">Reference proteome</keyword>
<evidence type="ECO:0000313" key="2">
    <source>
        <dbReference type="Proteomes" id="UP000267128"/>
    </source>
</evidence>
<name>A0A3N0CCM6_9ACTN</name>
<dbReference type="Proteomes" id="UP000267128">
    <property type="component" value="Unassembled WGS sequence"/>
</dbReference>
<sequence>MTTRFFCDICTREVEIPEKQPEFRTDVVLKNPPEDHTASRQVGIRILRAIDGAWNAGHICNRCLRKALTQVIDQLKGQTR</sequence>
<reference evidence="1 2" key="1">
    <citation type="submission" date="2018-11" db="EMBL/GenBank/DDBJ databases">
        <authorList>
            <person name="Li F."/>
        </authorList>
    </citation>
    <scope>NUCLEOTIDE SEQUENCE [LARGE SCALE GENOMIC DNA]</scope>
    <source>
        <strain evidence="1 2">Gsoil 097</strain>
    </source>
</reference>
<dbReference type="AlphaFoldDB" id="A0A3N0CCM6"/>
<organism evidence="1 2">
    <name type="scientific">Nocardioides marmoriginsengisoli</name>
    <dbReference type="NCBI Taxonomy" id="661483"/>
    <lineage>
        <taxon>Bacteria</taxon>
        <taxon>Bacillati</taxon>
        <taxon>Actinomycetota</taxon>
        <taxon>Actinomycetes</taxon>
        <taxon>Propionibacteriales</taxon>
        <taxon>Nocardioidaceae</taxon>
        <taxon>Nocardioides</taxon>
    </lineage>
</organism>
<comment type="caution">
    <text evidence="1">The sequence shown here is derived from an EMBL/GenBank/DDBJ whole genome shotgun (WGS) entry which is preliminary data.</text>
</comment>